<gene>
    <name evidence="1" type="primary">WBGene00281986</name>
</gene>
<dbReference type="Proteomes" id="UP000005239">
    <property type="component" value="Unassembled WGS sequence"/>
</dbReference>
<proteinExistence type="predicted"/>
<accession>A0A8R1Z1G2</accession>
<evidence type="ECO:0000313" key="2">
    <source>
        <dbReference type="Proteomes" id="UP000005239"/>
    </source>
</evidence>
<name>A0A2A6C5C3_PRIPA</name>
<keyword evidence="2" id="KW-1185">Reference proteome</keyword>
<sequence length="68" mass="7518">MSVETETLREICITANIPRSNYGKKKSTVGCLKHFSGVCAVMERRSQQSDWSLCSYGKKKSTVGCLNA</sequence>
<dbReference type="AlphaFoldDB" id="A0A2A6C5C3"/>
<reference evidence="1" key="2">
    <citation type="submission" date="2022-06" db="UniProtKB">
        <authorList>
            <consortium name="EnsemblMetazoa"/>
        </authorList>
    </citation>
    <scope>IDENTIFICATION</scope>
    <source>
        <strain evidence="1">PS312</strain>
    </source>
</reference>
<dbReference type="EnsemblMetazoa" id="PPA43617.1">
    <property type="protein sequence ID" value="PPA43617.1"/>
    <property type="gene ID" value="WBGene00281986"/>
</dbReference>
<organism evidence="1 2">
    <name type="scientific">Pristionchus pacificus</name>
    <name type="common">Parasitic nematode worm</name>
    <dbReference type="NCBI Taxonomy" id="54126"/>
    <lineage>
        <taxon>Eukaryota</taxon>
        <taxon>Metazoa</taxon>
        <taxon>Ecdysozoa</taxon>
        <taxon>Nematoda</taxon>
        <taxon>Chromadorea</taxon>
        <taxon>Rhabditida</taxon>
        <taxon>Rhabditina</taxon>
        <taxon>Diplogasteromorpha</taxon>
        <taxon>Diplogasteroidea</taxon>
        <taxon>Neodiplogasteridae</taxon>
        <taxon>Pristionchus</taxon>
    </lineage>
</organism>
<protein>
    <submittedName>
        <fullName evidence="1">Uncharacterized protein</fullName>
    </submittedName>
</protein>
<evidence type="ECO:0000313" key="1">
    <source>
        <dbReference type="EnsemblMetazoa" id="PPA43617.1"/>
    </source>
</evidence>
<accession>A0A2A6C5C3</accession>
<reference evidence="2" key="1">
    <citation type="journal article" date="2008" name="Nat. Genet.">
        <title>The Pristionchus pacificus genome provides a unique perspective on nematode lifestyle and parasitism.</title>
        <authorList>
            <person name="Dieterich C."/>
            <person name="Clifton S.W."/>
            <person name="Schuster L.N."/>
            <person name="Chinwalla A."/>
            <person name="Delehaunty K."/>
            <person name="Dinkelacker I."/>
            <person name="Fulton L."/>
            <person name="Fulton R."/>
            <person name="Godfrey J."/>
            <person name="Minx P."/>
            <person name="Mitreva M."/>
            <person name="Roeseler W."/>
            <person name="Tian H."/>
            <person name="Witte H."/>
            <person name="Yang S.P."/>
            <person name="Wilson R.K."/>
            <person name="Sommer R.J."/>
        </authorList>
    </citation>
    <scope>NUCLEOTIDE SEQUENCE [LARGE SCALE GENOMIC DNA]</scope>
    <source>
        <strain evidence="2">PS312</strain>
    </source>
</reference>